<proteinExistence type="predicted"/>
<dbReference type="InterPro" id="IPR050987">
    <property type="entry name" value="AtrR-like"/>
</dbReference>
<protein>
    <recommendedName>
        <fullName evidence="2">Xylanolytic transcriptional activator regulatory domain-containing protein</fullName>
    </recommendedName>
</protein>
<keyword evidence="1" id="KW-0539">Nucleus</keyword>
<gene>
    <name evidence="3" type="ORF">M408DRAFT_152280</name>
</gene>
<accession>A0A0C3BPC2</accession>
<dbReference type="PANTHER" id="PTHR46910">
    <property type="entry name" value="TRANSCRIPTION FACTOR PDR1"/>
    <property type="match status" value="1"/>
</dbReference>
<reference evidence="3 4" key="1">
    <citation type="submission" date="2014-04" db="EMBL/GenBank/DDBJ databases">
        <authorList>
            <consortium name="DOE Joint Genome Institute"/>
            <person name="Kuo A."/>
            <person name="Zuccaro A."/>
            <person name="Kohler A."/>
            <person name="Nagy L.G."/>
            <person name="Floudas D."/>
            <person name="Copeland A."/>
            <person name="Barry K.W."/>
            <person name="Cichocki N."/>
            <person name="Veneault-Fourrey C."/>
            <person name="LaButti K."/>
            <person name="Lindquist E.A."/>
            <person name="Lipzen A."/>
            <person name="Lundell T."/>
            <person name="Morin E."/>
            <person name="Murat C."/>
            <person name="Sun H."/>
            <person name="Tunlid A."/>
            <person name="Henrissat B."/>
            <person name="Grigoriev I.V."/>
            <person name="Hibbett D.S."/>
            <person name="Martin F."/>
            <person name="Nordberg H.P."/>
            <person name="Cantor M.N."/>
            <person name="Hua S.X."/>
        </authorList>
    </citation>
    <scope>NUCLEOTIDE SEQUENCE [LARGE SCALE GENOMIC DNA]</scope>
    <source>
        <strain evidence="3 4">MAFF 305830</strain>
    </source>
</reference>
<organism evidence="3 4">
    <name type="scientific">Serendipita vermifera MAFF 305830</name>
    <dbReference type="NCBI Taxonomy" id="933852"/>
    <lineage>
        <taxon>Eukaryota</taxon>
        <taxon>Fungi</taxon>
        <taxon>Dikarya</taxon>
        <taxon>Basidiomycota</taxon>
        <taxon>Agaricomycotina</taxon>
        <taxon>Agaricomycetes</taxon>
        <taxon>Sebacinales</taxon>
        <taxon>Serendipitaceae</taxon>
        <taxon>Serendipita</taxon>
    </lineage>
</organism>
<dbReference type="CDD" id="cd12148">
    <property type="entry name" value="fungal_TF_MHR"/>
    <property type="match status" value="1"/>
</dbReference>
<evidence type="ECO:0000259" key="2">
    <source>
        <dbReference type="SMART" id="SM00906"/>
    </source>
</evidence>
<dbReference type="STRING" id="933852.A0A0C3BPC2"/>
<feature type="domain" description="Xylanolytic transcriptional activator regulatory" evidence="2">
    <location>
        <begin position="193"/>
        <end position="266"/>
    </location>
</feature>
<sequence>MSNLNLGTGGHFYGRSSVFMHIQAAVDRKFEYLSSKMEGEPLPPIEDLLHFRPEYWQPNPWELIHPPKRQLHEFEFPPNDLFDSLINIYFLSNNCHFPLLHRPTFEANYRAGLHETSQPFAEVVLLVCAIASRCCDDPRVLLDPVYPHSAGWKYYEQVNVMDRSLVLPPTLLDLQTYVLASWYLLESSCNYAAWALTGIGLRMAQDVGAHRKKVYRNPMATEDESWKRAFWCLIAIDRLASSTMGRIPAIYDSDIDVELPLEVDDEYWTASDGTPAFTQPADKPAQATAFVRLLKLSSIIAYALQTIYAVNKSQLRGVGGVTWEQQVLAEIDTMLSKWIEDLPPHLQWPNQGSEHPIFFTQSTSIYAIFYHTQIIVHHPFILTPKRPVPITPFPSHQICVNAARSCSHVVDAYRKRSVYFAPWCVVGAMSAVVVLLENLWTSGTQYGPANVDVAGTMEDVQKCNGVIAIVERRWPAIGKMRDIVEFLAASSTGPGIPRLGT</sequence>
<name>A0A0C3BPC2_SERVB</name>
<keyword evidence="4" id="KW-1185">Reference proteome</keyword>
<dbReference type="GO" id="GO:0008270">
    <property type="term" value="F:zinc ion binding"/>
    <property type="evidence" value="ECO:0007669"/>
    <property type="project" value="InterPro"/>
</dbReference>
<reference evidence="4" key="2">
    <citation type="submission" date="2015-01" db="EMBL/GenBank/DDBJ databases">
        <title>Evolutionary Origins and Diversification of the Mycorrhizal Mutualists.</title>
        <authorList>
            <consortium name="DOE Joint Genome Institute"/>
            <consortium name="Mycorrhizal Genomics Consortium"/>
            <person name="Kohler A."/>
            <person name="Kuo A."/>
            <person name="Nagy L.G."/>
            <person name="Floudas D."/>
            <person name="Copeland A."/>
            <person name="Barry K.W."/>
            <person name="Cichocki N."/>
            <person name="Veneault-Fourrey C."/>
            <person name="LaButti K."/>
            <person name="Lindquist E.A."/>
            <person name="Lipzen A."/>
            <person name="Lundell T."/>
            <person name="Morin E."/>
            <person name="Murat C."/>
            <person name="Riley R."/>
            <person name="Ohm R."/>
            <person name="Sun H."/>
            <person name="Tunlid A."/>
            <person name="Henrissat B."/>
            <person name="Grigoriev I.V."/>
            <person name="Hibbett D.S."/>
            <person name="Martin F."/>
        </authorList>
    </citation>
    <scope>NUCLEOTIDE SEQUENCE [LARGE SCALE GENOMIC DNA]</scope>
    <source>
        <strain evidence="4">MAFF 305830</strain>
    </source>
</reference>
<dbReference type="InterPro" id="IPR007219">
    <property type="entry name" value="XnlR_reg_dom"/>
</dbReference>
<dbReference type="AlphaFoldDB" id="A0A0C3BPC2"/>
<dbReference type="SMART" id="SM00906">
    <property type="entry name" value="Fungal_trans"/>
    <property type="match status" value="1"/>
</dbReference>
<dbReference type="OrthoDB" id="4456959at2759"/>
<dbReference type="GO" id="GO:0006351">
    <property type="term" value="P:DNA-templated transcription"/>
    <property type="evidence" value="ECO:0007669"/>
    <property type="project" value="InterPro"/>
</dbReference>
<evidence type="ECO:0000256" key="1">
    <source>
        <dbReference type="ARBA" id="ARBA00023242"/>
    </source>
</evidence>
<evidence type="ECO:0000313" key="3">
    <source>
        <dbReference type="EMBL" id="KIM33291.1"/>
    </source>
</evidence>
<dbReference type="GO" id="GO:0003677">
    <property type="term" value="F:DNA binding"/>
    <property type="evidence" value="ECO:0007669"/>
    <property type="project" value="InterPro"/>
</dbReference>
<dbReference type="PANTHER" id="PTHR46910:SF38">
    <property type="entry name" value="ZN(2)-C6 FUNGAL-TYPE DOMAIN-CONTAINING PROTEIN"/>
    <property type="match status" value="1"/>
</dbReference>
<dbReference type="EMBL" id="KN824278">
    <property type="protein sequence ID" value="KIM33291.1"/>
    <property type="molecule type" value="Genomic_DNA"/>
</dbReference>
<dbReference type="HOGENOM" id="CLU_006019_3_1_1"/>
<dbReference type="Proteomes" id="UP000054097">
    <property type="component" value="Unassembled WGS sequence"/>
</dbReference>
<dbReference type="GO" id="GO:0003700">
    <property type="term" value="F:DNA-binding transcription factor activity"/>
    <property type="evidence" value="ECO:0007669"/>
    <property type="project" value="InterPro"/>
</dbReference>
<evidence type="ECO:0000313" key="4">
    <source>
        <dbReference type="Proteomes" id="UP000054097"/>
    </source>
</evidence>
<dbReference type="Pfam" id="PF04082">
    <property type="entry name" value="Fungal_trans"/>
    <property type="match status" value="1"/>
</dbReference>